<evidence type="ECO:0000313" key="1">
    <source>
        <dbReference type="EMBL" id="KAK9779570.1"/>
    </source>
</evidence>
<dbReference type="PANTHER" id="PTHR34315:SF9">
    <property type="entry name" value="INTRADIOL RING-CLEAVAGE DIOXYGENASES DOMAIN-CONTAINING PROTEIN-RELATED"/>
    <property type="match status" value="1"/>
</dbReference>
<organism evidence="1 2">
    <name type="scientific">Seiridium cardinale</name>
    <dbReference type="NCBI Taxonomy" id="138064"/>
    <lineage>
        <taxon>Eukaryota</taxon>
        <taxon>Fungi</taxon>
        <taxon>Dikarya</taxon>
        <taxon>Ascomycota</taxon>
        <taxon>Pezizomycotina</taxon>
        <taxon>Sordariomycetes</taxon>
        <taxon>Xylariomycetidae</taxon>
        <taxon>Amphisphaeriales</taxon>
        <taxon>Sporocadaceae</taxon>
        <taxon>Seiridium</taxon>
    </lineage>
</organism>
<name>A0ABR2Y0W7_9PEZI</name>
<accession>A0ABR2Y0W7</accession>
<comment type="caution">
    <text evidence="1">The sequence shown here is derived from an EMBL/GenBank/DDBJ whole genome shotgun (WGS) entry which is preliminary data.</text>
</comment>
<dbReference type="PANTHER" id="PTHR34315">
    <property type="match status" value="1"/>
</dbReference>
<reference evidence="1 2" key="1">
    <citation type="submission" date="2024-02" db="EMBL/GenBank/DDBJ databases">
        <title>First draft genome assembly of two strains of Seiridium cardinale.</title>
        <authorList>
            <person name="Emiliani G."/>
            <person name="Scali E."/>
        </authorList>
    </citation>
    <scope>NUCLEOTIDE SEQUENCE [LARGE SCALE GENOMIC DNA]</scope>
    <source>
        <strain evidence="1 2">BM-138-000479</strain>
    </source>
</reference>
<protein>
    <submittedName>
        <fullName evidence="1">Intradiol ring-cleavage dioxygenase</fullName>
    </submittedName>
</protein>
<sequence length="216" mass="24136">MQLNKIAIAVRENQPGAPIVIEAQFIDVETCEPIKDLYWLVDVWNCNSTGVYPGLVATGNGNTDDLSNYIATFLRGVAKSNCDGVVQFKSVFPGHYSGRTTHHHMVTHLNATVLPNNTLMGGSVAHVGQILLDQDIINDVEANYHYITNNISITPDTDDHSFVTETSDTNNDSMFKYVYIDDKLRNGLFGCVTITVTTYTTYDSNYSFIDRKWKHC</sequence>
<dbReference type="EMBL" id="JARVKM010000010">
    <property type="protein sequence ID" value="KAK9779570.1"/>
    <property type="molecule type" value="Genomic_DNA"/>
</dbReference>
<dbReference type="Proteomes" id="UP001465668">
    <property type="component" value="Unassembled WGS sequence"/>
</dbReference>
<dbReference type="InterPro" id="IPR015889">
    <property type="entry name" value="Intradiol_dOase_core"/>
</dbReference>
<proteinExistence type="predicted"/>
<keyword evidence="2" id="KW-1185">Reference proteome</keyword>
<keyword evidence="1" id="KW-0223">Dioxygenase</keyword>
<evidence type="ECO:0000313" key="2">
    <source>
        <dbReference type="Proteomes" id="UP001465668"/>
    </source>
</evidence>
<dbReference type="GO" id="GO:0051213">
    <property type="term" value="F:dioxygenase activity"/>
    <property type="evidence" value="ECO:0007669"/>
    <property type="project" value="UniProtKB-KW"/>
</dbReference>
<dbReference type="SUPFAM" id="SSF49482">
    <property type="entry name" value="Aromatic compound dioxygenase"/>
    <property type="match status" value="1"/>
</dbReference>
<dbReference type="Gene3D" id="2.60.130.10">
    <property type="entry name" value="Aromatic compound dioxygenase"/>
    <property type="match status" value="1"/>
</dbReference>
<gene>
    <name evidence="1" type="ORF">SCAR479_03636</name>
</gene>
<keyword evidence="1" id="KW-0560">Oxidoreductase</keyword>